<evidence type="ECO:0000313" key="2">
    <source>
        <dbReference type="EMBL" id="MFC1799722.1"/>
    </source>
</evidence>
<dbReference type="InterPro" id="IPR013096">
    <property type="entry name" value="Cupin_2"/>
</dbReference>
<keyword evidence="3" id="KW-1185">Reference proteome</keyword>
<dbReference type="InterPro" id="IPR014710">
    <property type="entry name" value="RmlC-like_jellyroll"/>
</dbReference>
<dbReference type="SUPFAM" id="SSF51182">
    <property type="entry name" value="RmlC-like cupins"/>
    <property type="match status" value="1"/>
</dbReference>
<sequence>MRVDDTKNVKPTEVDEPDITGVHMKVLLGSDDGAPNFVMREFSLDEGGHTAYHTHEWEHEVYVLDGEGAIKQGDREIPVKRGSFALVKPNEEHQFLNKGSGAFRFICVVPSM</sequence>
<evidence type="ECO:0000313" key="3">
    <source>
        <dbReference type="Proteomes" id="UP001594288"/>
    </source>
</evidence>
<organism evidence="2 3">
    <name type="scientific">Eiseniibacteriota bacterium</name>
    <dbReference type="NCBI Taxonomy" id="2212470"/>
    <lineage>
        <taxon>Bacteria</taxon>
        <taxon>Candidatus Eiseniibacteriota</taxon>
    </lineage>
</organism>
<gene>
    <name evidence="2" type="ORF">ACFL2Z_02280</name>
</gene>
<dbReference type="Gene3D" id="2.60.120.10">
    <property type="entry name" value="Jelly Rolls"/>
    <property type="match status" value="1"/>
</dbReference>
<dbReference type="InterPro" id="IPR011051">
    <property type="entry name" value="RmlC_Cupin_sf"/>
</dbReference>
<evidence type="ECO:0000259" key="1">
    <source>
        <dbReference type="Pfam" id="PF07883"/>
    </source>
</evidence>
<dbReference type="EMBL" id="JBHPEI010000025">
    <property type="protein sequence ID" value="MFC1799722.1"/>
    <property type="molecule type" value="Genomic_DNA"/>
</dbReference>
<protein>
    <submittedName>
        <fullName evidence="2">Cupin domain-containing protein</fullName>
    </submittedName>
</protein>
<dbReference type="Proteomes" id="UP001594288">
    <property type="component" value="Unassembled WGS sequence"/>
</dbReference>
<dbReference type="Pfam" id="PF07883">
    <property type="entry name" value="Cupin_2"/>
    <property type="match status" value="1"/>
</dbReference>
<comment type="caution">
    <text evidence="2">The sequence shown here is derived from an EMBL/GenBank/DDBJ whole genome shotgun (WGS) entry which is preliminary data.</text>
</comment>
<name>A0ABV6YP82_UNCEI</name>
<accession>A0ABV6YP82</accession>
<dbReference type="PANTHER" id="PTHR37694">
    <property type="entry name" value="SLR8022 PROTEIN"/>
    <property type="match status" value="1"/>
</dbReference>
<dbReference type="PANTHER" id="PTHR37694:SF1">
    <property type="entry name" value="SLR8022 PROTEIN"/>
    <property type="match status" value="1"/>
</dbReference>
<reference evidence="2 3" key="1">
    <citation type="submission" date="2024-09" db="EMBL/GenBank/DDBJ databases">
        <authorList>
            <person name="D'Angelo T."/>
        </authorList>
    </citation>
    <scope>NUCLEOTIDE SEQUENCE [LARGE SCALE GENOMIC DNA]</scope>
    <source>
        <strain evidence="2">SAG AM-311-F02</strain>
    </source>
</reference>
<feature type="domain" description="Cupin type-2" evidence="1">
    <location>
        <begin position="42"/>
        <end position="109"/>
    </location>
</feature>
<proteinExistence type="predicted"/>
<dbReference type="CDD" id="cd02222">
    <property type="entry name" value="cupin_TM1459-like"/>
    <property type="match status" value="1"/>
</dbReference>